<sequence length="97" mass="11215">MDVNHCELCKRDGVKTTIHHLVPREMGGNYGPKADLCIPCHKQIHALFTNEQLAANLSTIEQLEANDEMQKYLKWIKKQPPTVLPKLKKSKQMRKKH</sequence>
<dbReference type="OrthoDB" id="9802640at2"/>
<name>A0A4Q0VZJ3_9BACI</name>
<reference evidence="1 2" key="1">
    <citation type="journal article" date="2019" name="Int. J. Syst. Evol. Microbiol.">
        <title>Anaerobacillus alkaliphilus sp. nov., a novel alkaliphilic and moderately halophilic bacterium.</title>
        <authorList>
            <person name="Borsodi A.K."/>
            <person name="Aszalos J.M."/>
            <person name="Bihari P."/>
            <person name="Nagy I."/>
            <person name="Schumann P."/>
            <person name="Sproer C."/>
            <person name="Kovacs A.L."/>
            <person name="Boka K."/>
            <person name="Dobosy P."/>
            <person name="Ovari M."/>
            <person name="Szili-Kovacs T."/>
            <person name="Toth E."/>
        </authorList>
    </citation>
    <scope>NUCLEOTIDE SEQUENCE [LARGE SCALE GENOMIC DNA]</scope>
    <source>
        <strain evidence="1 2">B16-10</strain>
    </source>
</reference>
<dbReference type="PANTHER" id="PTHR37827:SF1">
    <property type="entry name" value="HNH DOMAIN-CONTAINING PROTEIN"/>
    <property type="match status" value="1"/>
</dbReference>
<keyword evidence="1" id="KW-0255">Endonuclease</keyword>
<dbReference type="InterPro" id="IPR003615">
    <property type="entry name" value="HNH_nuc"/>
</dbReference>
<dbReference type="Proteomes" id="UP000290649">
    <property type="component" value="Unassembled WGS sequence"/>
</dbReference>
<keyword evidence="1" id="KW-0540">Nuclease</keyword>
<dbReference type="RefSeq" id="WP_129076356.1">
    <property type="nucleotide sequence ID" value="NZ_QOUX01000001.1"/>
</dbReference>
<protein>
    <submittedName>
        <fullName evidence="1">HNH endonuclease</fullName>
    </submittedName>
</protein>
<evidence type="ECO:0000313" key="2">
    <source>
        <dbReference type="Proteomes" id="UP000290649"/>
    </source>
</evidence>
<proteinExistence type="predicted"/>
<dbReference type="CDD" id="cd00085">
    <property type="entry name" value="HNHc"/>
    <property type="match status" value="1"/>
</dbReference>
<gene>
    <name evidence="1" type="ORF">DS745_01060</name>
</gene>
<dbReference type="AlphaFoldDB" id="A0A4Q0VZJ3"/>
<keyword evidence="1" id="KW-0378">Hydrolase</keyword>
<evidence type="ECO:0000313" key="1">
    <source>
        <dbReference type="EMBL" id="RXJ04011.1"/>
    </source>
</evidence>
<organism evidence="1 2">
    <name type="scientific">Anaerobacillus alkaliphilus</name>
    <dbReference type="NCBI Taxonomy" id="1548597"/>
    <lineage>
        <taxon>Bacteria</taxon>
        <taxon>Bacillati</taxon>
        <taxon>Bacillota</taxon>
        <taxon>Bacilli</taxon>
        <taxon>Bacillales</taxon>
        <taxon>Bacillaceae</taxon>
        <taxon>Anaerobacillus</taxon>
    </lineage>
</organism>
<accession>A0A4Q0VZJ3</accession>
<dbReference type="GO" id="GO:0004519">
    <property type="term" value="F:endonuclease activity"/>
    <property type="evidence" value="ECO:0007669"/>
    <property type="project" value="UniProtKB-KW"/>
</dbReference>
<dbReference type="EMBL" id="QOUX01000001">
    <property type="protein sequence ID" value="RXJ04011.1"/>
    <property type="molecule type" value="Genomic_DNA"/>
</dbReference>
<dbReference type="PANTHER" id="PTHR37827">
    <property type="entry name" value="TUDOR DOMAIN-CONTAINING PROTEIN"/>
    <property type="match status" value="1"/>
</dbReference>
<comment type="caution">
    <text evidence="1">The sequence shown here is derived from an EMBL/GenBank/DDBJ whole genome shotgun (WGS) entry which is preliminary data.</text>
</comment>
<keyword evidence="2" id="KW-1185">Reference proteome</keyword>